<name>A0A4Q1D048_9BACT</name>
<dbReference type="SUPFAM" id="SSF55174">
    <property type="entry name" value="Alpha-L RNA-binding motif"/>
    <property type="match status" value="1"/>
</dbReference>
<dbReference type="CDD" id="cd02869">
    <property type="entry name" value="PseudoU_synth_RluA_like"/>
    <property type="match status" value="1"/>
</dbReference>
<comment type="caution">
    <text evidence="8">The sequence shown here is derived from an EMBL/GenBank/DDBJ whole genome shotgun (WGS) entry which is preliminary data.</text>
</comment>
<dbReference type="PANTHER" id="PTHR21600:SF44">
    <property type="entry name" value="RIBOSOMAL LARGE SUBUNIT PSEUDOURIDINE SYNTHASE D"/>
    <property type="match status" value="1"/>
</dbReference>
<evidence type="ECO:0000256" key="6">
    <source>
        <dbReference type="RuleBase" id="RU362028"/>
    </source>
</evidence>
<dbReference type="EC" id="5.4.99.-" evidence="6"/>
<organism evidence="8 9">
    <name type="scientific">Filimonas effusa</name>
    <dbReference type="NCBI Taxonomy" id="2508721"/>
    <lineage>
        <taxon>Bacteria</taxon>
        <taxon>Pseudomonadati</taxon>
        <taxon>Bacteroidota</taxon>
        <taxon>Chitinophagia</taxon>
        <taxon>Chitinophagales</taxon>
        <taxon>Chitinophagaceae</taxon>
        <taxon>Filimonas</taxon>
    </lineage>
</organism>
<keyword evidence="3 6" id="KW-0413">Isomerase</keyword>
<dbReference type="GO" id="GO:0000455">
    <property type="term" value="P:enzyme-directed rRNA pseudouridine synthesis"/>
    <property type="evidence" value="ECO:0007669"/>
    <property type="project" value="TreeGrafter"/>
</dbReference>
<dbReference type="InterPro" id="IPR006224">
    <property type="entry name" value="PsdUridine_synth_RluA-like_CS"/>
</dbReference>
<dbReference type="GO" id="GO:0003723">
    <property type="term" value="F:RNA binding"/>
    <property type="evidence" value="ECO:0007669"/>
    <property type="project" value="UniProtKB-KW"/>
</dbReference>
<feature type="domain" description="RNA-binding S4" evidence="7">
    <location>
        <begin position="31"/>
        <end position="96"/>
    </location>
</feature>
<sequence>MTEDQDILQEDNSEDLYERKLYHVDKGQEPMRIDKWIHLRLEGASRNKVQKAIEAGFVTVNGQQEKSNYKVKPGDDIVLMSLVNPEYTEIKPEAIPLHIVYEDDAVLVINKPPNMVVHPGVGNYSGTLLNGVLYHLLQQNPGLTEEDLPRYGLVHRIDKNTTGLIVLAKTPDAAAHLAKQFFNHTVSRKYVALVWGDVEQDEGTIVAHIARHQRFRKMFAAYPDGETGKHAITHYRVLERMNYVTAVECILETGRTHQIRVHMKHIGHTLFNDWEYGGDRILKGTVYTKYKQFVDNCFDLCPRCALHAKTLGFVHPVTKQEMFFESPLPNDMSQVMDKWRGYVQTKLKQSPNGTLDL</sequence>
<dbReference type="InterPro" id="IPR036986">
    <property type="entry name" value="S4_RNA-bd_sf"/>
</dbReference>
<dbReference type="InterPro" id="IPR006225">
    <property type="entry name" value="PsdUridine_synth_RluC/D"/>
</dbReference>
<dbReference type="OrthoDB" id="9807829at2"/>
<comment type="catalytic activity">
    <reaction evidence="6">
        <text>a uridine in RNA = a pseudouridine in RNA</text>
        <dbReference type="Rhea" id="RHEA:48348"/>
        <dbReference type="Rhea" id="RHEA-COMP:12068"/>
        <dbReference type="Rhea" id="RHEA-COMP:12069"/>
        <dbReference type="ChEBI" id="CHEBI:65314"/>
        <dbReference type="ChEBI" id="CHEBI:65315"/>
    </reaction>
</comment>
<dbReference type="GO" id="GO:0120159">
    <property type="term" value="F:rRNA pseudouridine synthase activity"/>
    <property type="evidence" value="ECO:0007669"/>
    <property type="project" value="UniProtKB-ARBA"/>
</dbReference>
<protein>
    <recommendedName>
        <fullName evidence="6">Pseudouridine synthase</fullName>
        <ecNumber evidence="6">5.4.99.-</ecNumber>
    </recommendedName>
</protein>
<feature type="active site" evidence="4">
    <location>
        <position position="158"/>
    </location>
</feature>
<dbReference type="SUPFAM" id="SSF55120">
    <property type="entry name" value="Pseudouridine synthase"/>
    <property type="match status" value="1"/>
</dbReference>
<accession>A0A4Q1D048</accession>
<dbReference type="EMBL" id="SDHZ01000006">
    <property type="protein sequence ID" value="RXK80551.1"/>
    <property type="molecule type" value="Genomic_DNA"/>
</dbReference>
<dbReference type="SMART" id="SM00363">
    <property type="entry name" value="S4"/>
    <property type="match status" value="1"/>
</dbReference>
<evidence type="ECO:0000313" key="9">
    <source>
        <dbReference type="Proteomes" id="UP000290545"/>
    </source>
</evidence>
<evidence type="ECO:0000256" key="1">
    <source>
        <dbReference type="ARBA" id="ARBA00010876"/>
    </source>
</evidence>
<dbReference type="PANTHER" id="PTHR21600">
    <property type="entry name" value="MITOCHONDRIAL RNA PSEUDOURIDINE SYNTHASE"/>
    <property type="match status" value="1"/>
</dbReference>
<dbReference type="CDD" id="cd00165">
    <property type="entry name" value="S4"/>
    <property type="match status" value="1"/>
</dbReference>
<evidence type="ECO:0000259" key="7">
    <source>
        <dbReference type="SMART" id="SM00363"/>
    </source>
</evidence>
<dbReference type="Gene3D" id="3.10.290.10">
    <property type="entry name" value="RNA-binding S4 domain"/>
    <property type="match status" value="1"/>
</dbReference>
<evidence type="ECO:0000256" key="5">
    <source>
        <dbReference type="PROSITE-ProRule" id="PRU00182"/>
    </source>
</evidence>
<comment type="function">
    <text evidence="6">Responsible for synthesis of pseudouridine from uracil.</text>
</comment>
<comment type="similarity">
    <text evidence="1 6">Belongs to the pseudouridine synthase RluA family.</text>
</comment>
<dbReference type="Gene3D" id="3.30.2350.10">
    <property type="entry name" value="Pseudouridine synthase"/>
    <property type="match status" value="1"/>
</dbReference>
<dbReference type="InterPro" id="IPR006145">
    <property type="entry name" value="PsdUridine_synth_RsuA/RluA"/>
</dbReference>
<dbReference type="Pfam" id="PF00849">
    <property type="entry name" value="PseudoU_synth_2"/>
    <property type="match status" value="1"/>
</dbReference>
<dbReference type="NCBIfam" id="TIGR00005">
    <property type="entry name" value="rluA_subfam"/>
    <property type="match status" value="1"/>
</dbReference>
<dbReference type="InterPro" id="IPR050188">
    <property type="entry name" value="RluA_PseudoU_synthase"/>
</dbReference>
<proteinExistence type="inferred from homology"/>
<dbReference type="InterPro" id="IPR020103">
    <property type="entry name" value="PsdUridine_synth_cat_dom_sf"/>
</dbReference>
<dbReference type="InterPro" id="IPR002942">
    <property type="entry name" value="S4_RNA-bd"/>
</dbReference>
<evidence type="ECO:0000256" key="2">
    <source>
        <dbReference type="ARBA" id="ARBA00022884"/>
    </source>
</evidence>
<dbReference type="Proteomes" id="UP000290545">
    <property type="component" value="Unassembled WGS sequence"/>
</dbReference>
<dbReference type="Pfam" id="PF01479">
    <property type="entry name" value="S4"/>
    <property type="match status" value="1"/>
</dbReference>
<evidence type="ECO:0000313" key="8">
    <source>
        <dbReference type="EMBL" id="RXK80551.1"/>
    </source>
</evidence>
<dbReference type="PROSITE" id="PS01129">
    <property type="entry name" value="PSI_RLU"/>
    <property type="match status" value="1"/>
</dbReference>
<dbReference type="FunFam" id="3.30.2350.10:FF:000006">
    <property type="entry name" value="Pseudouridine synthase"/>
    <property type="match status" value="1"/>
</dbReference>
<keyword evidence="2 5" id="KW-0694">RNA-binding</keyword>
<evidence type="ECO:0000256" key="3">
    <source>
        <dbReference type="ARBA" id="ARBA00023235"/>
    </source>
</evidence>
<dbReference type="RefSeq" id="WP_129006424.1">
    <property type="nucleotide sequence ID" value="NZ_SDHZ01000006.1"/>
</dbReference>
<evidence type="ECO:0000256" key="4">
    <source>
        <dbReference type="PIRSR" id="PIRSR606225-1"/>
    </source>
</evidence>
<dbReference type="AlphaFoldDB" id="A0A4Q1D048"/>
<keyword evidence="9" id="KW-1185">Reference proteome</keyword>
<dbReference type="PROSITE" id="PS50889">
    <property type="entry name" value="S4"/>
    <property type="match status" value="1"/>
</dbReference>
<reference evidence="8 9" key="1">
    <citation type="submission" date="2019-01" db="EMBL/GenBank/DDBJ databases">
        <title>Filimonas sp. strain TTM-71.</title>
        <authorList>
            <person name="Chen W.-M."/>
        </authorList>
    </citation>
    <scope>NUCLEOTIDE SEQUENCE [LARGE SCALE GENOMIC DNA]</scope>
    <source>
        <strain evidence="8 9">TTM-71</strain>
    </source>
</reference>
<gene>
    <name evidence="8" type="ORF">ESB13_23235</name>
</gene>